<evidence type="ECO:0000256" key="3">
    <source>
        <dbReference type="ARBA" id="ARBA00022614"/>
    </source>
</evidence>
<keyword evidence="9" id="KW-0675">Receptor</keyword>
<feature type="signal peptide" evidence="12">
    <location>
        <begin position="1"/>
        <end position="22"/>
    </location>
</feature>
<evidence type="ECO:0000256" key="11">
    <source>
        <dbReference type="SAM" id="Phobius"/>
    </source>
</evidence>
<dbReference type="PROSITE" id="PS50104">
    <property type="entry name" value="TIR"/>
    <property type="match status" value="1"/>
</dbReference>
<evidence type="ECO:0000256" key="10">
    <source>
        <dbReference type="ARBA" id="ARBA00023180"/>
    </source>
</evidence>
<dbReference type="InterPro" id="IPR035897">
    <property type="entry name" value="Toll_tir_struct_dom_sf"/>
</dbReference>
<evidence type="ECO:0000256" key="8">
    <source>
        <dbReference type="ARBA" id="ARBA00023136"/>
    </source>
</evidence>
<dbReference type="SMART" id="SM00082">
    <property type="entry name" value="LRRCT"/>
    <property type="match status" value="2"/>
</dbReference>
<evidence type="ECO:0000256" key="4">
    <source>
        <dbReference type="ARBA" id="ARBA00022692"/>
    </source>
</evidence>
<keyword evidence="8 11" id="KW-0472">Membrane</keyword>
<feature type="transmembrane region" description="Helical" evidence="11">
    <location>
        <begin position="480"/>
        <end position="504"/>
    </location>
</feature>
<evidence type="ECO:0000256" key="6">
    <source>
        <dbReference type="ARBA" id="ARBA00022737"/>
    </source>
</evidence>
<dbReference type="Gene3D" id="3.40.50.10140">
    <property type="entry name" value="Toll/interleukin-1 receptor homology (TIR) domain"/>
    <property type="match status" value="1"/>
</dbReference>
<dbReference type="SMART" id="SM00369">
    <property type="entry name" value="LRR_TYP"/>
    <property type="match status" value="6"/>
</dbReference>
<comment type="subcellular location">
    <subcellularLocation>
        <location evidence="1">Membrane</location>
        <topology evidence="1">Single-pass type I membrane protein</topology>
    </subcellularLocation>
</comment>
<dbReference type="Pfam" id="PF13676">
    <property type="entry name" value="TIR_2"/>
    <property type="match status" value="1"/>
</dbReference>
<dbReference type="InterPro" id="IPR001611">
    <property type="entry name" value="Leu-rich_rpt"/>
</dbReference>
<dbReference type="SMART" id="SM00255">
    <property type="entry name" value="TIR"/>
    <property type="match status" value="1"/>
</dbReference>
<name>A0AAE0RSZ4_9BIVA</name>
<reference evidence="14" key="1">
    <citation type="journal article" date="2021" name="Genome Biol. Evol.">
        <title>A High-Quality Reference Genome for a Parasitic Bivalve with Doubly Uniparental Inheritance (Bivalvia: Unionida).</title>
        <authorList>
            <person name="Smith C.H."/>
        </authorList>
    </citation>
    <scope>NUCLEOTIDE SEQUENCE</scope>
    <source>
        <strain evidence="14">CHS0354</strain>
    </source>
</reference>
<dbReference type="PANTHER" id="PTHR24365:SF541">
    <property type="entry name" value="PROTEIN TOLL-RELATED"/>
    <property type="match status" value="1"/>
</dbReference>
<evidence type="ECO:0000256" key="7">
    <source>
        <dbReference type="ARBA" id="ARBA00022989"/>
    </source>
</evidence>
<organism evidence="14 15">
    <name type="scientific">Potamilus streckersoni</name>
    <dbReference type="NCBI Taxonomy" id="2493646"/>
    <lineage>
        <taxon>Eukaryota</taxon>
        <taxon>Metazoa</taxon>
        <taxon>Spiralia</taxon>
        <taxon>Lophotrochozoa</taxon>
        <taxon>Mollusca</taxon>
        <taxon>Bivalvia</taxon>
        <taxon>Autobranchia</taxon>
        <taxon>Heteroconchia</taxon>
        <taxon>Palaeoheterodonta</taxon>
        <taxon>Unionida</taxon>
        <taxon>Unionoidea</taxon>
        <taxon>Unionidae</taxon>
        <taxon>Ambleminae</taxon>
        <taxon>Lampsilini</taxon>
        <taxon>Potamilus</taxon>
    </lineage>
</organism>
<keyword evidence="10" id="KW-0325">Glycoprotein</keyword>
<evidence type="ECO:0000256" key="1">
    <source>
        <dbReference type="ARBA" id="ARBA00004479"/>
    </source>
</evidence>
<dbReference type="Pfam" id="PF13855">
    <property type="entry name" value="LRR_8"/>
    <property type="match status" value="2"/>
</dbReference>
<keyword evidence="6" id="KW-0677">Repeat</keyword>
<keyword evidence="7 11" id="KW-1133">Transmembrane helix</keyword>
<keyword evidence="3" id="KW-0433">Leucine-rich repeat</keyword>
<keyword evidence="15" id="KW-1185">Reference proteome</keyword>
<keyword evidence="5 12" id="KW-0732">Signal</keyword>
<dbReference type="GO" id="GO:0038023">
    <property type="term" value="F:signaling receptor activity"/>
    <property type="evidence" value="ECO:0007669"/>
    <property type="project" value="TreeGrafter"/>
</dbReference>
<evidence type="ECO:0000256" key="12">
    <source>
        <dbReference type="SAM" id="SignalP"/>
    </source>
</evidence>
<sequence>MYLINFTSCSIIFIFTFYPCFCNNCNCTRSKHQLHLSCNPPNEDEIRHCFETNKHVIFVYVTQSGLTRIPPSIRNLTRVQYLDLSHNNITEIDNSTLNSLGDTLQILVMNYNSISILRKHTFDNLISLQEIYLEHNDLHEIEIDVISSKLKNLHYVQFSYNQLEFLDIGLIWVPMLFNYTVNVSGNAISNFTNHKGIRVSDFSYENNSLHVDLQRNNLTTIDVNYLLRLGKVEHIWELYNVGIGGINIAFNRLVCDCRLFPFAFYINIFRFMDVTYPIYTIDCSFPKSVNTSTVLLTRIQDFNCSVEEKCPPQCICTETTALDLMTVVCDNDTLDSLPNVIPEAKHVAFSVHSKNLRELSDRNYFQNVTDLNLSSSSISVIHDDFLHNFESLGTIQIYNNMLETLPEGIQHMNLEKLQSLYLHGNPFKCDCHSKWMKSWLLKYKIKIPDVDKILCESGQAEGKKIIDALDTDFICDSISFTLVLAISFGGVSALIICMFAVYLFREPMQVFLIANYHCFQCLRRRVATNLPFDIFISYSSCDDTYVQDVLIPKLENDGFRLFTQDNFIPGMPITENILKGIDSCFTTLIILSNKFLESDWCRYEFEQAYIKVLQEKERHLIILSLDNELNKDLMPKTLTLYLKMNNYIKVSEKRYMFRLLLALPRIEATERTPLLQERPMRN</sequence>
<dbReference type="InterPro" id="IPR003591">
    <property type="entry name" value="Leu-rich_rpt_typical-subtyp"/>
</dbReference>
<dbReference type="GO" id="GO:0007165">
    <property type="term" value="P:signal transduction"/>
    <property type="evidence" value="ECO:0007669"/>
    <property type="project" value="InterPro"/>
</dbReference>
<evidence type="ECO:0000256" key="5">
    <source>
        <dbReference type="ARBA" id="ARBA00022729"/>
    </source>
</evidence>
<dbReference type="AlphaFoldDB" id="A0AAE0RSZ4"/>
<dbReference type="InterPro" id="IPR000483">
    <property type="entry name" value="Cys-rich_flank_reg_C"/>
</dbReference>
<feature type="chain" id="PRO_5042261608" description="TIR domain-containing protein" evidence="12">
    <location>
        <begin position="23"/>
        <end position="682"/>
    </location>
</feature>
<dbReference type="SUPFAM" id="SSF52058">
    <property type="entry name" value="L domain-like"/>
    <property type="match status" value="1"/>
</dbReference>
<reference evidence="14" key="2">
    <citation type="journal article" date="2021" name="Genome Biol. Evol.">
        <title>Developing a high-quality reference genome for a parasitic bivalve with doubly uniparental inheritance (Bivalvia: Unionida).</title>
        <authorList>
            <person name="Smith C.H."/>
        </authorList>
    </citation>
    <scope>NUCLEOTIDE SEQUENCE</scope>
    <source>
        <strain evidence="14">CHS0354</strain>
        <tissue evidence="14">Mantle</tissue>
    </source>
</reference>
<dbReference type="GO" id="GO:0005886">
    <property type="term" value="C:plasma membrane"/>
    <property type="evidence" value="ECO:0007669"/>
    <property type="project" value="TreeGrafter"/>
</dbReference>
<dbReference type="PROSITE" id="PS51450">
    <property type="entry name" value="LRR"/>
    <property type="match status" value="1"/>
</dbReference>
<dbReference type="Gene3D" id="3.80.10.10">
    <property type="entry name" value="Ribonuclease Inhibitor"/>
    <property type="match status" value="3"/>
</dbReference>
<evidence type="ECO:0000313" key="15">
    <source>
        <dbReference type="Proteomes" id="UP001195483"/>
    </source>
</evidence>
<comment type="similarity">
    <text evidence="2">Belongs to the Toll-like receptor family.</text>
</comment>
<keyword evidence="4 11" id="KW-0812">Transmembrane</keyword>
<evidence type="ECO:0000313" key="14">
    <source>
        <dbReference type="EMBL" id="KAK3578928.1"/>
    </source>
</evidence>
<feature type="domain" description="TIR" evidence="13">
    <location>
        <begin position="530"/>
        <end position="656"/>
    </location>
</feature>
<accession>A0AAE0RSZ4</accession>
<evidence type="ECO:0000256" key="2">
    <source>
        <dbReference type="ARBA" id="ARBA00009634"/>
    </source>
</evidence>
<evidence type="ECO:0000259" key="13">
    <source>
        <dbReference type="PROSITE" id="PS50104"/>
    </source>
</evidence>
<dbReference type="PANTHER" id="PTHR24365">
    <property type="entry name" value="TOLL-LIKE RECEPTOR"/>
    <property type="match status" value="1"/>
</dbReference>
<proteinExistence type="inferred from homology"/>
<dbReference type="Proteomes" id="UP001195483">
    <property type="component" value="Unassembled WGS sequence"/>
</dbReference>
<reference evidence="14" key="3">
    <citation type="submission" date="2023-05" db="EMBL/GenBank/DDBJ databases">
        <authorList>
            <person name="Smith C.H."/>
        </authorList>
    </citation>
    <scope>NUCLEOTIDE SEQUENCE</scope>
    <source>
        <strain evidence="14">CHS0354</strain>
        <tissue evidence="14">Mantle</tissue>
    </source>
</reference>
<protein>
    <recommendedName>
        <fullName evidence="13">TIR domain-containing protein</fullName>
    </recommendedName>
</protein>
<dbReference type="InterPro" id="IPR032675">
    <property type="entry name" value="LRR_dom_sf"/>
</dbReference>
<gene>
    <name evidence="14" type="ORF">CHS0354_035560</name>
</gene>
<dbReference type="EMBL" id="JAEAOA010002072">
    <property type="protein sequence ID" value="KAK3578928.1"/>
    <property type="molecule type" value="Genomic_DNA"/>
</dbReference>
<dbReference type="InterPro" id="IPR000157">
    <property type="entry name" value="TIR_dom"/>
</dbReference>
<comment type="caution">
    <text evidence="14">The sequence shown here is derived from an EMBL/GenBank/DDBJ whole genome shotgun (WGS) entry which is preliminary data.</text>
</comment>
<dbReference type="SUPFAM" id="SSF52200">
    <property type="entry name" value="Toll/Interleukin receptor TIR domain"/>
    <property type="match status" value="1"/>
</dbReference>
<evidence type="ECO:0000256" key="9">
    <source>
        <dbReference type="ARBA" id="ARBA00023170"/>
    </source>
</evidence>